<keyword evidence="2" id="KW-1185">Reference proteome</keyword>
<gene>
    <name evidence="1" type="ORF">D1013_16810</name>
</gene>
<sequence>MSLIEQILAKLKECQKDYYSRQNAVEAYQTLSNNMPDIKFNSEKSFIVFEENLAKLKQSMSIADQDLFAQNFASACLNLTLALRIAHSTSQTY</sequence>
<dbReference type="Proteomes" id="UP000276309">
    <property type="component" value="Chromosome"/>
</dbReference>
<dbReference type="AlphaFoldDB" id="A0A3G2L9K8"/>
<name>A0A3G2L9K8_9FLAO</name>
<evidence type="ECO:0000313" key="2">
    <source>
        <dbReference type="Proteomes" id="UP000276309"/>
    </source>
</evidence>
<organism evidence="1 2">
    <name type="scientific">Euzebyella marina</name>
    <dbReference type="NCBI Taxonomy" id="1761453"/>
    <lineage>
        <taxon>Bacteria</taxon>
        <taxon>Pseudomonadati</taxon>
        <taxon>Bacteroidota</taxon>
        <taxon>Flavobacteriia</taxon>
        <taxon>Flavobacteriales</taxon>
        <taxon>Flavobacteriaceae</taxon>
        <taxon>Euzebyella</taxon>
    </lineage>
</organism>
<accession>A0A3G2L9K8</accession>
<dbReference type="RefSeq" id="WP_121849931.1">
    <property type="nucleotide sequence ID" value="NZ_CP032050.1"/>
</dbReference>
<proteinExistence type="predicted"/>
<dbReference type="OrthoDB" id="1179871at2"/>
<evidence type="ECO:0000313" key="1">
    <source>
        <dbReference type="EMBL" id="AYN68920.1"/>
    </source>
</evidence>
<protein>
    <submittedName>
        <fullName evidence="1">Uncharacterized protein</fullName>
    </submittedName>
</protein>
<reference evidence="1 2" key="1">
    <citation type="submission" date="2018-08" db="EMBL/GenBank/DDBJ databases">
        <title>The reduced genetic potential of extracellular carbohydrate catabolism in Euzebyella marina RN62, a Flavobacteriia bacterium isolated from the hadal water.</title>
        <authorList>
            <person name="Xue C."/>
        </authorList>
    </citation>
    <scope>NUCLEOTIDE SEQUENCE [LARGE SCALE GENOMIC DNA]</scope>
    <source>
        <strain evidence="1 2">RN62</strain>
    </source>
</reference>
<dbReference type="KEGG" id="emar:D1013_16810"/>
<dbReference type="EMBL" id="CP032050">
    <property type="protein sequence ID" value="AYN68920.1"/>
    <property type="molecule type" value="Genomic_DNA"/>
</dbReference>